<gene>
    <name evidence="2" type="ORF">CLV99_4417</name>
</gene>
<evidence type="ECO:0000313" key="3">
    <source>
        <dbReference type="Proteomes" id="UP000295292"/>
    </source>
</evidence>
<keyword evidence="1" id="KW-1133">Transmembrane helix</keyword>
<evidence type="ECO:0000256" key="1">
    <source>
        <dbReference type="SAM" id="Phobius"/>
    </source>
</evidence>
<feature type="transmembrane region" description="Helical" evidence="1">
    <location>
        <begin position="57"/>
        <end position="74"/>
    </location>
</feature>
<keyword evidence="1" id="KW-0812">Transmembrane</keyword>
<sequence>MSVNNNSRNNKFRQKSPTQRFLSILGLCMFLFYFILGLLIIFWKAFPLEIDKTYKNMFGGLLIVYSFMRFARLWQNNFLR</sequence>
<keyword evidence="1" id="KW-0472">Membrane</keyword>
<comment type="caution">
    <text evidence="2">The sequence shown here is derived from an EMBL/GenBank/DDBJ whole genome shotgun (WGS) entry which is preliminary data.</text>
</comment>
<reference evidence="2 3" key="1">
    <citation type="submission" date="2019-03" db="EMBL/GenBank/DDBJ databases">
        <title>Genomic Encyclopedia of Archaeal and Bacterial Type Strains, Phase II (KMG-II): from individual species to whole genera.</title>
        <authorList>
            <person name="Goeker M."/>
        </authorList>
    </citation>
    <scope>NUCLEOTIDE SEQUENCE [LARGE SCALE GENOMIC DNA]</scope>
    <source>
        <strain evidence="2 3">DSM 28353</strain>
    </source>
</reference>
<protein>
    <submittedName>
        <fullName evidence="2">Uncharacterized protein</fullName>
    </submittedName>
</protein>
<evidence type="ECO:0000313" key="2">
    <source>
        <dbReference type="EMBL" id="TDQ73365.1"/>
    </source>
</evidence>
<feature type="transmembrane region" description="Helical" evidence="1">
    <location>
        <begin position="21"/>
        <end position="45"/>
    </location>
</feature>
<dbReference type="AlphaFoldDB" id="A0A4R6W9E2"/>
<proteinExistence type="predicted"/>
<dbReference type="OrthoDB" id="1376970at2"/>
<keyword evidence="3" id="KW-1185">Reference proteome</keyword>
<accession>A0A4R6W9E2</accession>
<organism evidence="2 3">
    <name type="scientific">Sphingobacterium yanglingense</name>
    <dbReference type="NCBI Taxonomy" id="1437280"/>
    <lineage>
        <taxon>Bacteria</taxon>
        <taxon>Pseudomonadati</taxon>
        <taxon>Bacteroidota</taxon>
        <taxon>Sphingobacteriia</taxon>
        <taxon>Sphingobacteriales</taxon>
        <taxon>Sphingobacteriaceae</taxon>
        <taxon>Sphingobacterium</taxon>
    </lineage>
</organism>
<dbReference type="EMBL" id="SNYV01000019">
    <property type="protein sequence ID" value="TDQ73365.1"/>
    <property type="molecule type" value="Genomic_DNA"/>
</dbReference>
<dbReference type="Proteomes" id="UP000295292">
    <property type="component" value="Unassembled WGS sequence"/>
</dbReference>
<name>A0A4R6W9E2_9SPHI</name>